<evidence type="ECO:0000256" key="9">
    <source>
        <dbReference type="ARBA" id="ARBA00023170"/>
    </source>
</evidence>
<evidence type="ECO:0000259" key="13">
    <source>
        <dbReference type="PROSITE" id="PS50104"/>
    </source>
</evidence>
<dbReference type="SMART" id="SM00082">
    <property type="entry name" value="LRRCT"/>
    <property type="match status" value="2"/>
</dbReference>
<dbReference type="PANTHER" id="PTHR24365:SF541">
    <property type="entry name" value="PROTEIN TOLL-RELATED"/>
    <property type="match status" value="1"/>
</dbReference>
<dbReference type="SMART" id="SM00255">
    <property type="entry name" value="TIR"/>
    <property type="match status" value="1"/>
</dbReference>
<keyword evidence="4 11" id="KW-0812">Transmembrane</keyword>
<dbReference type="InterPro" id="IPR000157">
    <property type="entry name" value="TIR_dom"/>
</dbReference>
<dbReference type="Proteomes" id="UP001159363">
    <property type="component" value="Chromosome 2"/>
</dbReference>
<comment type="similarity">
    <text evidence="2">Belongs to the Toll-like receptor family.</text>
</comment>
<dbReference type="PRINTS" id="PR01537">
    <property type="entry name" value="INTRLKN1R1F"/>
</dbReference>
<keyword evidence="7 11" id="KW-1133">Transmembrane helix</keyword>
<feature type="signal peptide" evidence="12">
    <location>
        <begin position="1"/>
        <end position="22"/>
    </location>
</feature>
<dbReference type="InterPro" id="IPR000483">
    <property type="entry name" value="Cys-rich_flank_reg_C"/>
</dbReference>
<dbReference type="Pfam" id="PF13855">
    <property type="entry name" value="LRR_8"/>
    <property type="match status" value="1"/>
</dbReference>
<comment type="subcellular location">
    <subcellularLocation>
        <location evidence="1">Membrane</location>
        <topology evidence="1">Single-pass type I membrane protein</topology>
    </subcellularLocation>
</comment>
<evidence type="ECO:0000256" key="6">
    <source>
        <dbReference type="ARBA" id="ARBA00022737"/>
    </source>
</evidence>
<evidence type="ECO:0000256" key="1">
    <source>
        <dbReference type="ARBA" id="ARBA00004479"/>
    </source>
</evidence>
<evidence type="ECO:0000256" key="10">
    <source>
        <dbReference type="ARBA" id="ARBA00023180"/>
    </source>
</evidence>
<dbReference type="Pfam" id="PF00560">
    <property type="entry name" value="LRR_1"/>
    <property type="match status" value="1"/>
</dbReference>
<dbReference type="InterPro" id="IPR003591">
    <property type="entry name" value="Leu-rich_rpt_typical-subtyp"/>
</dbReference>
<evidence type="ECO:0000256" key="12">
    <source>
        <dbReference type="SAM" id="SignalP"/>
    </source>
</evidence>
<dbReference type="SUPFAM" id="SSF52058">
    <property type="entry name" value="L domain-like"/>
    <property type="match status" value="2"/>
</dbReference>
<evidence type="ECO:0000313" key="14">
    <source>
        <dbReference type="EMBL" id="KAJ8893673.1"/>
    </source>
</evidence>
<evidence type="ECO:0000256" key="3">
    <source>
        <dbReference type="ARBA" id="ARBA00022614"/>
    </source>
</evidence>
<proteinExistence type="inferred from homology"/>
<keyword evidence="6" id="KW-0677">Repeat</keyword>
<keyword evidence="5 12" id="KW-0732">Signal</keyword>
<protein>
    <recommendedName>
        <fullName evidence="13">TIR domain-containing protein</fullName>
    </recommendedName>
</protein>
<dbReference type="SMART" id="SM00369">
    <property type="entry name" value="LRR_TYP"/>
    <property type="match status" value="10"/>
</dbReference>
<evidence type="ECO:0000256" key="2">
    <source>
        <dbReference type="ARBA" id="ARBA00009634"/>
    </source>
</evidence>
<evidence type="ECO:0000256" key="5">
    <source>
        <dbReference type="ARBA" id="ARBA00022729"/>
    </source>
</evidence>
<feature type="transmembrane region" description="Helical" evidence="11">
    <location>
        <begin position="751"/>
        <end position="778"/>
    </location>
</feature>
<dbReference type="PRINTS" id="PR00019">
    <property type="entry name" value="LEURICHRPT"/>
</dbReference>
<dbReference type="SUPFAM" id="SSF52200">
    <property type="entry name" value="Toll/Interleukin receptor TIR domain"/>
    <property type="match status" value="1"/>
</dbReference>
<evidence type="ECO:0000256" key="4">
    <source>
        <dbReference type="ARBA" id="ARBA00022692"/>
    </source>
</evidence>
<dbReference type="EMBL" id="JARBHB010000002">
    <property type="protein sequence ID" value="KAJ8893673.1"/>
    <property type="molecule type" value="Genomic_DNA"/>
</dbReference>
<keyword evidence="9" id="KW-0675">Receptor</keyword>
<dbReference type="InterPro" id="IPR026906">
    <property type="entry name" value="LRR_5"/>
</dbReference>
<sequence length="998" mass="112960">MKSGTTRVVILMLLAAASPASAWICSSNCSCGRGPGYVYANCPPAKRSLTVYNEFRSYVKVTCYENTTDLKLLYSSDMGPVPHVIFKQCPLPQQNYSALLKSMGAQDFSQLDICDSTLSATDLRERLFGLDSVSSLSLNYLGLADVPYDFLKNLSQLKNLDFRDNNLRFPIGFFDHVPNLRTLEISRNNIKYLEPGTFRNLSQLYRLSAWANRLQNLTRETFVGLNGLVGLDLTNNGIQELADDVFAELHNLKVLAMHANNFTYLPNNLFRNTRMLETIRINDNRGELASLPPGLLANLTYLREAYLHRVSLSNLPEDLFHGSMNLTIITLFGNNLKTLPAGLFRDNIRLLKLDLSSNKLEQLPDNIFSTLFELKLLDLSNNHLTKINEHLFANIYNLESLFMRRNAISDVHGLAFFNLQRLRKFDISSNIVSFSNSVQDLIFMSHHVKLDITHNMISKIDLDEAETISLSSMGTDRTVRSITVYLDGNPLNCDCSIYDFLRYLEVKISPEVLSWFQLLPGSLECSSPPMYQGTRVSSLLTEHFLCGCDNTEQQESIRCPKNCTCCAKPHSETLIVDCSKVGLLHAPAELPNLSNLKISHTQLLLQGNNITSLASATQPGYEHVTHIDISHNKLNVLHVDQLPPKLQILHLVDNNLTELNKPVLAFLENRTTVSLQGNPWSCSCKNRDFLSFLHSQFQQVNMQIKPYFLPNNCLLSKTNVLHLRNITCLTQNGINVPLPPMTVNEMCPVDIALILMLGITIGVVGLLLIAIATLLCCYRHKIKIWLYAHNTMLWWITEDELDEGKLLDVFISFSHEDEYFVVKELVPRLEGEQKPFKLCCHFRGCTSGEFIPQQIARSIRDSTRTLVVLSPNFLESVWGSMELRAVHQRALNEGRTKAIFLLYGDIGKVEDLDPEIKTCLRANTYIKWGDPWFWDKLHYALPHRLPKKEKRYHLNTAATSDKMDLMIPAFSTPITTTPPADTINTSFIIHEKAPVLDA</sequence>
<accession>A0ABQ9IAH5</accession>
<dbReference type="PANTHER" id="PTHR24365">
    <property type="entry name" value="TOLL-LIKE RECEPTOR"/>
    <property type="match status" value="1"/>
</dbReference>
<dbReference type="InterPro" id="IPR001611">
    <property type="entry name" value="Leu-rich_rpt"/>
</dbReference>
<dbReference type="Pfam" id="PF13306">
    <property type="entry name" value="LRR_5"/>
    <property type="match status" value="1"/>
</dbReference>
<dbReference type="Gene3D" id="3.80.10.10">
    <property type="entry name" value="Ribonuclease Inhibitor"/>
    <property type="match status" value="3"/>
</dbReference>
<dbReference type="PROSITE" id="PS50104">
    <property type="entry name" value="TIR"/>
    <property type="match status" value="1"/>
</dbReference>
<evidence type="ECO:0000313" key="15">
    <source>
        <dbReference type="Proteomes" id="UP001159363"/>
    </source>
</evidence>
<dbReference type="InterPro" id="IPR035897">
    <property type="entry name" value="Toll_tir_struct_dom_sf"/>
</dbReference>
<feature type="chain" id="PRO_5045121109" description="TIR domain-containing protein" evidence="12">
    <location>
        <begin position="23"/>
        <end position="998"/>
    </location>
</feature>
<evidence type="ECO:0000256" key="11">
    <source>
        <dbReference type="SAM" id="Phobius"/>
    </source>
</evidence>
<feature type="domain" description="TIR" evidence="13">
    <location>
        <begin position="805"/>
        <end position="941"/>
    </location>
</feature>
<keyword evidence="8 11" id="KW-0472">Membrane</keyword>
<evidence type="ECO:0000256" key="7">
    <source>
        <dbReference type="ARBA" id="ARBA00022989"/>
    </source>
</evidence>
<dbReference type="Gene3D" id="3.40.50.10140">
    <property type="entry name" value="Toll/interleukin-1 receptor homology (TIR) domain"/>
    <property type="match status" value="1"/>
</dbReference>
<dbReference type="InterPro" id="IPR032675">
    <property type="entry name" value="LRR_dom_sf"/>
</dbReference>
<keyword evidence="3" id="KW-0433">Leucine-rich repeat</keyword>
<organism evidence="14 15">
    <name type="scientific">Dryococelus australis</name>
    <dbReference type="NCBI Taxonomy" id="614101"/>
    <lineage>
        <taxon>Eukaryota</taxon>
        <taxon>Metazoa</taxon>
        <taxon>Ecdysozoa</taxon>
        <taxon>Arthropoda</taxon>
        <taxon>Hexapoda</taxon>
        <taxon>Insecta</taxon>
        <taxon>Pterygota</taxon>
        <taxon>Neoptera</taxon>
        <taxon>Polyneoptera</taxon>
        <taxon>Phasmatodea</taxon>
        <taxon>Verophasmatodea</taxon>
        <taxon>Anareolatae</taxon>
        <taxon>Phasmatidae</taxon>
        <taxon>Eurycanthinae</taxon>
        <taxon>Dryococelus</taxon>
    </lineage>
</organism>
<name>A0ABQ9IAH5_9NEOP</name>
<keyword evidence="10" id="KW-0325">Glycoprotein</keyword>
<reference evidence="14 15" key="1">
    <citation type="submission" date="2023-02" db="EMBL/GenBank/DDBJ databases">
        <title>LHISI_Scaffold_Assembly.</title>
        <authorList>
            <person name="Stuart O.P."/>
            <person name="Cleave R."/>
            <person name="Magrath M.J.L."/>
            <person name="Mikheyev A.S."/>
        </authorList>
    </citation>
    <scope>NUCLEOTIDE SEQUENCE [LARGE SCALE GENOMIC DNA]</scope>
    <source>
        <strain evidence="14">Daus_M_001</strain>
        <tissue evidence="14">Leg muscle</tissue>
    </source>
</reference>
<gene>
    <name evidence="14" type="ORF">PR048_006273</name>
</gene>
<dbReference type="Pfam" id="PF01582">
    <property type="entry name" value="TIR"/>
    <property type="match status" value="1"/>
</dbReference>
<comment type="caution">
    <text evidence="14">The sequence shown here is derived from an EMBL/GenBank/DDBJ whole genome shotgun (WGS) entry which is preliminary data.</text>
</comment>
<dbReference type="PROSITE" id="PS51450">
    <property type="entry name" value="LRR"/>
    <property type="match status" value="3"/>
</dbReference>
<keyword evidence="15" id="KW-1185">Reference proteome</keyword>
<evidence type="ECO:0000256" key="8">
    <source>
        <dbReference type="ARBA" id="ARBA00023136"/>
    </source>
</evidence>